<dbReference type="InterPro" id="IPR004843">
    <property type="entry name" value="Calcineurin-like_PHP"/>
</dbReference>
<reference evidence="3 4" key="1">
    <citation type="submission" date="2018-09" db="EMBL/GenBank/DDBJ databases">
        <title>Paenibacillus aracenensis nov. sp. isolated from a cave in southern Spain.</title>
        <authorList>
            <person name="Jurado V."/>
            <person name="Gutierrez-Patricio S."/>
            <person name="Gonzalez-Pimentel J.L."/>
            <person name="Miller A.Z."/>
            <person name="Laiz L."/>
            <person name="Saiz-Jimenez C."/>
        </authorList>
    </citation>
    <scope>NUCLEOTIDE SEQUENCE [LARGE SCALE GENOMIC DNA]</scope>
    <source>
        <strain evidence="3 4">DSM 22867</strain>
    </source>
</reference>
<sequence>MNPSFRFIHAADLHLDSPFRGLAKAPDAVREALADSTFAAVRRLTDTAIAEKADFIVIAGDLFDEADRSLRAQLALLKEWERLEREGVAVFAIHGNHDHLGGKRAQLTLPRNVHLFGADSVSHKPAFSRNGELAAFVYGLSYGQRAETRNLAASYRLETGAPFHIGLLHANVGGNPAHDAYAPCSIDELAASGFDYWALGHIHKRELLYEYPHIVYPGNIQGRNPRETGAKGCCVIDVSEQKRVEIRFVPLDTVRWAEREVSIEGASTEQELLRRLQRTVATIREEEEGRSIMLRLRLQGRGELYSKINQPLALDALLGELQAGEPLEDAPWVYCYSITSQIGAPIDWEALSAEESFAGVLLRLSQQLERDEEKWQAFAQIALEDVRLHAKLGRIGREKWDKLPAEWLEQAKELTLGLMTASDGRARRE</sequence>
<dbReference type="OrthoDB" id="9773856at2"/>
<dbReference type="Pfam" id="PF00149">
    <property type="entry name" value="Metallophos"/>
    <property type="match status" value="1"/>
</dbReference>
<dbReference type="PANTHER" id="PTHR30337">
    <property type="entry name" value="COMPONENT OF ATP-DEPENDENT DSDNA EXONUCLEASE"/>
    <property type="match status" value="1"/>
</dbReference>
<feature type="domain" description="Calcineurin-like phosphoesterase" evidence="2">
    <location>
        <begin position="5"/>
        <end position="204"/>
    </location>
</feature>
<evidence type="ECO:0000256" key="1">
    <source>
        <dbReference type="ARBA" id="ARBA00022801"/>
    </source>
</evidence>
<proteinExistence type="predicted"/>
<dbReference type="SUPFAM" id="SSF56300">
    <property type="entry name" value="Metallo-dependent phosphatases"/>
    <property type="match status" value="1"/>
</dbReference>
<dbReference type="RefSeq" id="WP_119598240.1">
    <property type="nucleotide sequence ID" value="NZ_QXQA01000002.1"/>
</dbReference>
<evidence type="ECO:0000313" key="4">
    <source>
        <dbReference type="Proteomes" id="UP000266482"/>
    </source>
</evidence>
<name>A0A3A1VER4_9BACL</name>
<protein>
    <submittedName>
        <fullName evidence="3">DNA repair exonuclease</fullName>
    </submittedName>
</protein>
<comment type="caution">
    <text evidence="3">The sequence shown here is derived from an EMBL/GenBank/DDBJ whole genome shotgun (WGS) entry which is preliminary data.</text>
</comment>
<dbReference type="PIRSF" id="PIRSF033091">
    <property type="entry name" value="Pesterase_YhaO"/>
    <property type="match status" value="1"/>
</dbReference>
<dbReference type="GO" id="GO:0004527">
    <property type="term" value="F:exonuclease activity"/>
    <property type="evidence" value="ECO:0007669"/>
    <property type="project" value="UniProtKB-KW"/>
</dbReference>
<evidence type="ECO:0000259" key="2">
    <source>
        <dbReference type="Pfam" id="PF00149"/>
    </source>
</evidence>
<keyword evidence="3" id="KW-0269">Exonuclease</keyword>
<gene>
    <name evidence="3" type="ORF">D3P08_04480</name>
</gene>
<dbReference type="InterPro" id="IPR029052">
    <property type="entry name" value="Metallo-depent_PP-like"/>
</dbReference>
<dbReference type="PANTHER" id="PTHR30337:SF7">
    <property type="entry name" value="PHOSPHOESTERASE"/>
    <property type="match status" value="1"/>
</dbReference>
<keyword evidence="3" id="KW-0540">Nuclease</keyword>
<dbReference type="InterPro" id="IPR041796">
    <property type="entry name" value="Mre11_N"/>
</dbReference>
<dbReference type="AlphaFoldDB" id="A0A3A1VER4"/>
<keyword evidence="4" id="KW-1185">Reference proteome</keyword>
<dbReference type="InterPro" id="IPR050535">
    <property type="entry name" value="DNA_Repair-Maintenance_Comp"/>
</dbReference>
<organism evidence="3 4">
    <name type="scientific">Paenibacillus nanensis</name>
    <dbReference type="NCBI Taxonomy" id="393251"/>
    <lineage>
        <taxon>Bacteria</taxon>
        <taxon>Bacillati</taxon>
        <taxon>Bacillota</taxon>
        <taxon>Bacilli</taxon>
        <taxon>Bacillales</taxon>
        <taxon>Paenibacillaceae</taxon>
        <taxon>Paenibacillus</taxon>
    </lineage>
</organism>
<accession>A0A3A1VER4</accession>
<dbReference type="Proteomes" id="UP000266482">
    <property type="component" value="Unassembled WGS sequence"/>
</dbReference>
<keyword evidence="1" id="KW-0378">Hydrolase</keyword>
<dbReference type="Gene3D" id="3.60.21.10">
    <property type="match status" value="1"/>
</dbReference>
<dbReference type="EMBL" id="QXQA01000002">
    <property type="protein sequence ID" value="RIX59409.1"/>
    <property type="molecule type" value="Genomic_DNA"/>
</dbReference>
<dbReference type="CDD" id="cd00840">
    <property type="entry name" value="MPP_Mre11_N"/>
    <property type="match status" value="1"/>
</dbReference>
<dbReference type="InterPro" id="IPR014576">
    <property type="entry name" value="Pesterase_YhaO"/>
</dbReference>
<evidence type="ECO:0000313" key="3">
    <source>
        <dbReference type="EMBL" id="RIX59409.1"/>
    </source>
</evidence>